<dbReference type="Proteomes" id="UP000823405">
    <property type="component" value="Unassembled WGS sequence"/>
</dbReference>
<evidence type="ECO:0000256" key="1">
    <source>
        <dbReference type="SAM" id="MobiDB-lite"/>
    </source>
</evidence>
<dbReference type="EMBL" id="JAAAIN010000064">
    <property type="protein sequence ID" value="KAG0321411.1"/>
    <property type="molecule type" value="Genomic_DNA"/>
</dbReference>
<keyword evidence="3" id="KW-1185">Reference proteome</keyword>
<comment type="caution">
    <text evidence="2">The sequence shown here is derived from an EMBL/GenBank/DDBJ whole genome shotgun (WGS) entry which is preliminary data.</text>
</comment>
<feature type="compositionally biased region" description="Acidic residues" evidence="1">
    <location>
        <begin position="246"/>
        <end position="266"/>
    </location>
</feature>
<evidence type="ECO:0000313" key="3">
    <source>
        <dbReference type="Proteomes" id="UP000823405"/>
    </source>
</evidence>
<protein>
    <submittedName>
        <fullName evidence="2">Uncharacterized protein</fullName>
    </submittedName>
</protein>
<dbReference type="OrthoDB" id="2355434at2759"/>
<reference evidence="2" key="1">
    <citation type="journal article" date="2020" name="Fungal Divers.">
        <title>Resolving the Mortierellaceae phylogeny through synthesis of multi-gene phylogenetics and phylogenomics.</title>
        <authorList>
            <person name="Vandepol N."/>
            <person name="Liber J."/>
            <person name="Desiro A."/>
            <person name="Na H."/>
            <person name="Kennedy M."/>
            <person name="Barry K."/>
            <person name="Grigoriev I.V."/>
            <person name="Miller A.N."/>
            <person name="O'Donnell K."/>
            <person name="Stajich J.E."/>
            <person name="Bonito G."/>
        </authorList>
    </citation>
    <scope>NUCLEOTIDE SEQUENCE</scope>
    <source>
        <strain evidence="2">NVP60</strain>
    </source>
</reference>
<dbReference type="SUPFAM" id="SSF52047">
    <property type="entry name" value="RNI-like"/>
    <property type="match status" value="1"/>
</dbReference>
<name>A0A9P6RLS2_9FUNG</name>
<accession>A0A9P6RLS2</accession>
<sequence length="672" mass="75045">MDSACNRVFAIPELVHKLAINLTQGELSSLMQTSHRLHVFCLAAFYQHMNCHTGPLLDSPDALHALSRNVQHVRSLDVGRTFSVYYFNAVLAFHEITSEFLGPGRSVLCPPPWVPAPDPRPCLLIPFPPMTHLTHLSVQIGLDYVQDGFEGECFMDKYETTNHVAQVCWILHLNPNLVQVSIFGIPTKNIDVLHVLAKALTRLNRLEKLLLGLMGNDVLWTMLSYSYFLACPRSIQALAVVFDESTGDDNDDDNEENDNDGDDDAPESEHQNSAIDAAVQKIVSWDVNHKGPRELDNLTFLTLEYLVYLTTEEVCELFEDCPNLNHLTLPYLGSVDIVTIGRTIGRVCPKLTGMISKGFADDRRRALVLEIMESMEAAPSLEKFVSVGAFEMSSRLSAAFKRHAAALTWVQFDFNQRMETPFIQLVLFECPCLEKFILGGGAGWRTDAPALTVSEVVERKWASSRIKELNFRISLGDPDPASASASASSAAVNADNAGVDNASVVTSATFAAVSEENSSEPYYLRPTPIVLTDREQRQLALLEKFYRQLGVQTELEVLELWRIESFTLDDDPDPLRDLTFPALLSLGDPVAGRPGFLGLWGELKKLRSLHGSFSSYTDENKVIFGMKEVQWLADAWPALKEADFCPEFPYGDGELMPHFKWLNEVRPEVMLS</sequence>
<evidence type="ECO:0000313" key="2">
    <source>
        <dbReference type="EMBL" id="KAG0321411.1"/>
    </source>
</evidence>
<dbReference type="InterPro" id="IPR032675">
    <property type="entry name" value="LRR_dom_sf"/>
</dbReference>
<organism evidence="2 3">
    <name type="scientific">Linnemannia gamsii</name>
    <dbReference type="NCBI Taxonomy" id="64522"/>
    <lineage>
        <taxon>Eukaryota</taxon>
        <taxon>Fungi</taxon>
        <taxon>Fungi incertae sedis</taxon>
        <taxon>Mucoromycota</taxon>
        <taxon>Mortierellomycotina</taxon>
        <taxon>Mortierellomycetes</taxon>
        <taxon>Mortierellales</taxon>
        <taxon>Mortierellaceae</taxon>
        <taxon>Linnemannia</taxon>
    </lineage>
</organism>
<gene>
    <name evidence="2" type="ORF">BGZ97_011409</name>
</gene>
<dbReference type="AlphaFoldDB" id="A0A9P6RLS2"/>
<feature type="region of interest" description="Disordered" evidence="1">
    <location>
        <begin position="246"/>
        <end position="271"/>
    </location>
</feature>
<proteinExistence type="predicted"/>
<dbReference type="Gene3D" id="3.80.10.10">
    <property type="entry name" value="Ribonuclease Inhibitor"/>
    <property type="match status" value="1"/>
</dbReference>